<sequence length="103" mass="12029">MRPSTIFSSILEIVYKRLKQSALYVTSNTCVTIHSSSNKPMSTSLTFLHRLQSKGEEERNGSWLRRQPKLRSKYRVLAKTYDRDIERRYRCLNAKGLESELSS</sequence>
<evidence type="ECO:0000313" key="2">
    <source>
        <dbReference type="Proteomes" id="UP000735302"/>
    </source>
</evidence>
<name>A0AAV4AVT6_9GAST</name>
<proteinExistence type="predicted"/>
<comment type="caution">
    <text evidence="1">The sequence shown here is derived from an EMBL/GenBank/DDBJ whole genome shotgun (WGS) entry which is preliminary data.</text>
</comment>
<keyword evidence="2" id="KW-1185">Reference proteome</keyword>
<dbReference type="AlphaFoldDB" id="A0AAV4AVT6"/>
<accession>A0AAV4AVT6</accession>
<reference evidence="1 2" key="1">
    <citation type="journal article" date="2021" name="Elife">
        <title>Chloroplast acquisition without the gene transfer in kleptoplastic sea slugs, Plakobranchus ocellatus.</title>
        <authorList>
            <person name="Maeda T."/>
            <person name="Takahashi S."/>
            <person name="Yoshida T."/>
            <person name="Shimamura S."/>
            <person name="Takaki Y."/>
            <person name="Nagai Y."/>
            <person name="Toyoda A."/>
            <person name="Suzuki Y."/>
            <person name="Arimoto A."/>
            <person name="Ishii H."/>
            <person name="Satoh N."/>
            <person name="Nishiyama T."/>
            <person name="Hasebe M."/>
            <person name="Maruyama T."/>
            <person name="Minagawa J."/>
            <person name="Obokata J."/>
            <person name="Shigenobu S."/>
        </authorList>
    </citation>
    <scope>NUCLEOTIDE SEQUENCE [LARGE SCALE GENOMIC DNA]</scope>
</reference>
<evidence type="ECO:0000313" key="1">
    <source>
        <dbReference type="EMBL" id="GFO11127.1"/>
    </source>
</evidence>
<protein>
    <submittedName>
        <fullName evidence="1">Uncharacterized protein</fullName>
    </submittedName>
</protein>
<organism evidence="1 2">
    <name type="scientific">Plakobranchus ocellatus</name>
    <dbReference type="NCBI Taxonomy" id="259542"/>
    <lineage>
        <taxon>Eukaryota</taxon>
        <taxon>Metazoa</taxon>
        <taxon>Spiralia</taxon>
        <taxon>Lophotrochozoa</taxon>
        <taxon>Mollusca</taxon>
        <taxon>Gastropoda</taxon>
        <taxon>Heterobranchia</taxon>
        <taxon>Euthyneura</taxon>
        <taxon>Panpulmonata</taxon>
        <taxon>Sacoglossa</taxon>
        <taxon>Placobranchoidea</taxon>
        <taxon>Plakobranchidae</taxon>
        <taxon>Plakobranchus</taxon>
    </lineage>
</organism>
<dbReference type="Proteomes" id="UP000735302">
    <property type="component" value="Unassembled WGS sequence"/>
</dbReference>
<gene>
    <name evidence="1" type="ORF">PoB_003763200</name>
</gene>
<dbReference type="EMBL" id="BLXT01004219">
    <property type="protein sequence ID" value="GFO11127.1"/>
    <property type="molecule type" value="Genomic_DNA"/>
</dbReference>